<dbReference type="OrthoDB" id="549777at2"/>
<reference evidence="1 2" key="1">
    <citation type="submission" date="2016-10" db="EMBL/GenBank/DDBJ databases">
        <authorList>
            <person name="de Groot N.N."/>
        </authorList>
    </citation>
    <scope>NUCLEOTIDE SEQUENCE [LARGE SCALE GENOMIC DNA]</scope>
    <source>
        <strain evidence="1 2">DSM 25927</strain>
    </source>
</reference>
<dbReference type="STRING" id="489703.SAMN04488038_103258"/>
<organism evidence="1 2">
    <name type="scientific">Solimonas aquatica</name>
    <dbReference type="NCBI Taxonomy" id="489703"/>
    <lineage>
        <taxon>Bacteria</taxon>
        <taxon>Pseudomonadati</taxon>
        <taxon>Pseudomonadota</taxon>
        <taxon>Gammaproteobacteria</taxon>
        <taxon>Nevskiales</taxon>
        <taxon>Nevskiaceae</taxon>
        <taxon>Solimonas</taxon>
    </lineage>
</organism>
<dbReference type="RefSeq" id="WP_093283083.1">
    <property type="nucleotide sequence ID" value="NZ_FOFS01000003.1"/>
</dbReference>
<dbReference type="NCBIfam" id="TIGR02466">
    <property type="entry name" value="TIGR02466 family protein"/>
    <property type="match status" value="1"/>
</dbReference>
<accession>A0A1H9D0G7</accession>
<evidence type="ECO:0008006" key="3">
    <source>
        <dbReference type="Google" id="ProtNLM"/>
    </source>
</evidence>
<sequence length="206" mass="23941">MSSVQAWFPTLIYCERLQRSSLRAFNADLLDACQRIREHDEAGRRWSQPNYPLGYTSYGSLDRLHQFASPFEELRQRLEPHVRRYARALSWNLRGGRLLMTDCWLNVMPRGCAHSFHIHPQAVISGTYYVKTPRGCSGLKFEDPRLDSFMAAPPRRASARPALKPHIQYPAQAGKLILFESWLRHEVPANPVDEERVSISFNYHWC</sequence>
<dbReference type="Pfam" id="PF13759">
    <property type="entry name" value="2OG-FeII_Oxy_5"/>
    <property type="match status" value="1"/>
</dbReference>
<evidence type="ECO:0000313" key="1">
    <source>
        <dbReference type="EMBL" id="SEQ06970.1"/>
    </source>
</evidence>
<evidence type="ECO:0000313" key="2">
    <source>
        <dbReference type="Proteomes" id="UP000199233"/>
    </source>
</evidence>
<keyword evidence="2" id="KW-1185">Reference proteome</keyword>
<dbReference type="InterPro" id="IPR012668">
    <property type="entry name" value="CHP02466"/>
</dbReference>
<dbReference type="EMBL" id="FOFS01000003">
    <property type="protein sequence ID" value="SEQ06970.1"/>
    <property type="molecule type" value="Genomic_DNA"/>
</dbReference>
<protein>
    <recommendedName>
        <fullName evidence="3">2OG-Fe(II) oxygenase superfamily protein</fullName>
    </recommendedName>
</protein>
<dbReference type="SUPFAM" id="SSF51197">
    <property type="entry name" value="Clavaminate synthase-like"/>
    <property type="match status" value="1"/>
</dbReference>
<dbReference type="AlphaFoldDB" id="A0A1H9D0G7"/>
<dbReference type="Proteomes" id="UP000199233">
    <property type="component" value="Unassembled WGS sequence"/>
</dbReference>
<gene>
    <name evidence="1" type="ORF">SAMN04488038_103258</name>
</gene>
<proteinExistence type="predicted"/>
<dbReference type="Gene3D" id="2.60.120.620">
    <property type="entry name" value="q2cbj1_9rhob like domain"/>
    <property type="match status" value="1"/>
</dbReference>
<name>A0A1H9D0G7_9GAMM</name>